<keyword evidence="1" id="KW-0805">Transcription regulation</keyword>
<dbReference type="InterPro" id="IPR036390">
    <property type="entry name" value="WH_DNA-bd_sf"/>
</dbReference>
<keyword evidence="2" id="KW-0238">DNA-binding</keyword>
<keyword evidence="8" id="KW-1185">Reference proteome</keyword>
<evidence type="ECO:0000259" key="6">
    <source>
        <dbReference type="PROSITE" id="PS51202"/>
    </source>
</evidence>
<dbReference type="eggNOG" id="COG0490">
    <property type="taxonomic scope" value="Bacteria"/>
</dbReference>
<sequence>MEEIKTKNKRSESRYHEIALLMAQRIADGKYQKEEKIRARTTIASNFGVSPETARKAVNLLADLEIVEVRHGSGVYVRSKEKAQAFLARSKNLQLISQTKNDLRDSIKNQQEALEHTLELLTKLENETRRTQDSLSLVPYELVVSEAFAEQGSTIGQLNLWHRTQATIMAIKREDEMHLSPGPIFTLEVGDVIYYVGNEQAKQMMELLFTGETGKEG</sequence>
<name>S1P4Y6_9ENTE</name>
<dbReference type="eggNOG" id="COG2186">
    <property type="taxonomic scope" value="Bacteria"/>
</dbReference>
<dbReference type="Pfam" id="PF02080">
    <property type="entry name" value="TrkA_C"/>
    <property type="match status" value="1"/>
</dbReference>
<evidence type="ECO:0008006" key="9">
    <source>
        <dbReference type="Google" id="ProtNLM"/>
    </source>
</evidence>
<reference evidence="7 8" key="1">
    <citation type="submission" date="2013-03" db="EMBL/GenBank/DDBJ databases">
        <title>The Genome Sequence of Enterococcus columbae ATCC_51263 (PacBio/Illumina hybrid assembly).</title>
        <authorList>
            <consortium name="The Broad Institute Genomics Platform"/>
            <consortium name="The Broad Institute Genome Sequencing Center for Infectious Disease"/>
            <person name="Earl A."/>
            <person name="Russ C."/>
            <person name="Gilmore M."/>
            <person name="Surin D."/>
            <person name="Walker B."/>
            <person name="Young S."/>
            <person name="Zeng Q."/>
            <person name="Gargeya S."/>
            <person name="Fitzgerald M."/>
            <person name="Haas B."/>
            <person name="Abouelleil A."/>
            <person name="Allen A.W."/>
            <person name="Alvarado L."/>
            <person name="Arachchi H.M."/>
            <person name="Berlin A.M."/>
            <person name="Chapman S.B."/>
            <person name="Gainer-Dewar J."/>
            <person name="Goldberg J."/>
            <person name="Griggs A."/>
            <person name="Gujja S."/>
            <person name="Hansen M."/>
            <person name="Howarth C."/>
            <person name="Imamovic A."/>
            <person name="Ireland A."/>
            <person name="Larimer J."/>
            <person name="McCowan C."/>
            <person name="Murphy C."/>
            <person name="Pearson M."/>
            <person name="Poon T.W."/>
            <person name="Priest M."/>
            <person name="Roberts A."/>
            <person name="Saif S."/>
            <person name="Shea T."/>
            <person name="Sisk P."/>
            <person name="Sykes S."/>
            <person name="Wortman J."/>
            <person name="Nusbaum C."/>
            <person name="Birren B."/>
        </authorList>
    </citation>
    <scope>NUCLEOTIDE SEQUENCE [LARGE SCALE GENOMIC DNA]</scope>
    <source>
        <strain evidence="7 8">ATCC 51263</strain>
    </source>
</reference>
<evidence type="ECO:0000256" key="3">
    <source>
        <dbReference type="ARBA" id="ARBA00023163"/>
    </source>
</evidence>
<dbReference type="SUPFAM" id="SSF46785">
    <property type="entry name" value="Winged helix' DNA-binding domain"/>
    <property type="match status" value="1"/>
</dbReference>
<evidence type="ECO:0000256" key="1">
    <source>
        <dbReference type="ARBA" id="ARBA00023015"/>
    </source>
</evidence>
<dbReference type="GO" id="GO:0008324">
    <property type="term" value="F:monoatomic cation transmembrane transporter activity"/>
    <property type="evidence" value="ECO:0007669"/>
    <property type="project" value="InterPro"/>
</dbReference>
<dbReference type="OrthoDB" id="226679at2"/>
<evidence type="ECO:0000256" key="2">
    <source>
        <dbReference type="ARBA" id="ARBA00023125"/>
    </source>
</evidence>
<proteinExistence type="predicted"/>
<dbReference type="Proteomes" id="UP000014113">
    <property type="component" value="Unassembled WGS sequence"/>
</dbReference>
<comment type="caution">
    <text evidence="7">The sequence shown here is derived from an EMBL/GenBank/DDBJ whole genome shotgun (WGS) entry which is preliminary data.</text>
</comment>
<feature type="domain" description="HTH gntR-type" evidence="5">
    <location>
        <begin position="12"/>
        <end position="80"/>
    </location>
</feature>
<dbReference type="GO" id="GO:0003677">
    <property type="term" value="F:DNA binding"/>
    <property type="evidence" value="ECO:0007669"/>
    <property type="project" value="UniProtKB-KW"/>
</dbReference>
<dbReference type="InterPro" id="IPR006037">
    <property type="entry name" value="RCK_C"/>
</dbReference>
<evidence type="ECO:0000256" key="4">
    <source>
        <dbReference type="SAM" id="Coils"/>
    </source>
</evidence>
<dbReference type="PROSITE" id="PS51202">
    <property type="entry name" value="RCK_C"/>
    <property type="match status" value="1"/>
</dbReference>
<keyword evidence="4" id="KW-0175">Coiled coil</keyword>
<dbReference type="RefSeq" id="WP_016182942.1">
    <property type="nucleotide sequence ID" value="NZ_JXKI01000029.1"/>
</dbReference>
<dbReference type="InterPro" id="IPR036388">
    <property type="entry name" value="WH-like_DNA-bd_sf"/>
</dbReference>
<dbReference type="STRING" id="1121865.OMW_00779"/>
<dbReference type="InterPro" id="IPR050679">
    <property type="entry name" value="Bact_HTH_transcr_reg"/>
</dbReference>
<organism evidence="7 8">
    <name type="scientific">Enterococcus columbae DSM 7374 = ATCC 51263</name>
    <dbReference type="NCBI Taxonomy" id="1121865"/>
    <lineage>
        <taxon>Bacteria</taxon>
        <taxon>Bacillati</taxon>
        <taxon>Bacillota</taxon>
        <taxon>Bacilli</taxon>
        <taxon>Lactobacillales</taxon>
        <taxon>Enterococcaceae</taxon>
        <taxon>Enterococcus</taxon>
    </lineage>
</organism>
<dbReference type="PANTHER" id="PTHR44846:SF1">
    <property type="entry name" value="MANNOSYL-D-GLYCERATE TRANSPORT_METABOLISM SYSTEM REPRESSOR MNGR-RELATED"/>
    <property type="match status" value="1"/>
</dbReference>
<dbReference type="GO" id="GO:0003700">
    <property type="term" value="F:DNA-binding transcription factor activity"/>
    <property type="evidence" value="ECO:0007669"/>
    <property type="project" value="InterPro"/>
</dbReference>
<dbReference type="PANTHER" id="PTHR44846">
    <property type="entry name" value="MANNOSYL-D-GLYCERATE TRANSPORT/METABOLISM SYSTEM REPRESSOR MNGR-RELATED"/>
    <property type="match status" value="1"/>
</dbReference>
<keyword evidence="3" id="KW-0804">Transcription</keyword>
<dbReference type="CDD" id="cd07377">
    <property type="entry name" value="WHTH_GntR"/>
    <property type="match status" value="1"/>
</dbReference>
<evidence type="ECO:0000313" key="7">
    <source>
        <dbReference type="EMBL" id="EOW87381.1"/>
    </source>
</evidence>
<feature type="coiled-coil region" evidence="4">
    <location>
        <begin position="93"/>
        <end position="127"/>
    </location>
</feature>
<dbReference type="SMART" id="SM00345">
    <property type="entry name" value="HTH_GNTR"/>
    <property type="match status" value="1"/>
</dbReference>
<gene>
    <name evidence="7" type="ORF">I568_00425</name>
</gene>
<evidence type="ECO:0000259" key="5">
    <source>
        <dbReference type="PROSITE" id="PS50949"/>
    </source>
</evidence>
<dbReference type="GO" id="GO:0006813">
    <property type="term" value="P:potassium ion transport"/>
    <property type="evidence" value="ECO:0007669"/>
    <property type="project" value="InterPro"/>
</dbReference>
<dbReference type="EMBL" id="ASWJ01000003">
    <property type="protein sequence ID" value="EOW87381.1"/>
    <property type="molecule type" value="Genomic_DNA"/>
</dbReference>
<evidence type="ECO:0000313" key="8">
    <source>
        <dbReference type="Proteomes" id="UP000014113"/>
    </source>
</evidence>
<dbReference type="SUPFAM" id="SSF116726">
    <property type="entry name" value="TrkA C-terminal domain-like"/>
    <property type="match status" value="1"/>
</dbReference>
<dbReference type="PROSITE" id="PS50949">
    <property type="entry name" value="HTH_GNTR"/>
    <property type="match status" value="1"/>
</dbReference>
<dbReference type="Pfam" id="PF00392">
    <property type="entry name" value="GntR"/>
    <property type="match status" value="1"/>
</dbReference>
<feature type="domain" description="RCK C-terminal" evidence="6">
    <location>
        <begin position="126"/>
        <end position="213"/>
    </location>
</feature>
<dbReference type="GO" id="GO:0045892">
    <property type="term" value="P:negative regulation of DNA-templated transcription"/>
    <property type="evidence" value="ECO:0007669"/>
    <property type="project" value="TreeGrafter"/>
</dbReference>
<dbReference type="InterPro" id="IPR036721">
    <property type="entry name" value="RCK_C_sf"/>
</dbReference>
<dbReference type="AlphaFoldDB" id="S1P4Y6"/>
<protein>
    <recommendedName>
        <fullName evidence="9">GntR family transcriptional regulator</fullName>
    </recommendedName>
</protein>
<dbReference type="Gene3D" id="3.30.70.1450">
    <property type="entry name" value="Regulator of K+ conductance, C-terminal domain"/>
    <property type="match status" value="1"/>
</dbReference>
<accession>S1P4Y6</accession>
<dbReference type="PATRIC" id="fig|1121865.3.peg.767"/>
<dbReference type="InterPro" id="IPR000524">
    <property type="entry name" value="Tscrpt_reg_HTH_GntR"/>
</dbReference>
<dbReference type="Gene3D" id="1.10.10.10">
    <property type="entry name" value="Winged helix-like DNA-binding domain superfamily/Winged helix DNA-binding domain"/>
    <property type="match status" value="1"/>
</dbReference>